<keyword evidence="2" id="KW-0378">Hydrolase</keyword>
<keyword evidence="4" id="KW-0456">Lyase</keyword>
<evidence type="ECO:0000256" key="4">
    <source>
        <dbReference type="ARBA" id="ARBA00023239"/>
    </source>
</evidence>
<evidence type="ECO:0000313" key="8">
    <source>
        <dbReference type="EMBL" id="GAG66861.1"/>
    </source>
</evidence>
<dbReference type="GO" id="GO:0003906">
    <property type="term" value="F:DNA-(apurinic or apyrimidinic site) endonuclease activity"/>
    <property type="evidence" value="ECO:0007669"/>
    <property type="project" value="InterPro"/>
</dbReference>
<dbReference type="GO" id="GO:0016799">
    <property type="term" value="F:hydrolase activity, hydrolyzing N-glycosyl compounds"/>
    <property type="evidence" value="ECO:0007669"/>
    <property type="project" value="InterPro"/>
</dbReference>
<keyword evidence="6" id="KW-0326">Glycosidase</keyword>
<dbReference type="PIRSF" id="PIRSF005954">
    <property type="entry name" value="Thrmst_ogg"/>
    <property type="match status" value="1"/>
</dbReference>
<proteinExistence type="inferred from homology"/>
<keyword evidence="3" id="KW-0234">DNA repair</keyword>
<protein>
    <recommendedName>
        <fullName evidence="7">HhH-GPD domain-containing protein</fullName>
    </recommendedName>
</protein>
<gene>
    <name evidence="8" type="ORF">S01H4_10670</name>
</gene>
<dbReference type="InterPro" id="IPR003265">
    <property type="entry name" value="HhH-GPD_domain"/>
</dbReference>
<comment type="caution">
    <text evidence="8">The sequence shown here is derived from an EMBL/GenBank/DDBJ whole genome shotgun (WGS) entry which is preliminary data.</text>
</comment>
<dbReference type="InterPro" id="IPR023170">
    <property type="entry name" value="HhH_base_excis_C"/>
</dbReference>
<dbReference type="GO" id="GO:0016829">
    <property type="term" value="F:lyase activity"/>
    <property type="evidence" value="ECO:0007669"/>
    <property type="project" value="UniProtKB-KW"/>
</dbReference>
<dbReference type="InterPro" id="IPR012092">
    <property type="entry name" value="DNA_glyclase/AP_lyase_Ogg"/>
</dbReference>
<dbReference type="NCBIfam" id="NF002305">
    <property type="entry name" value="PRK01229.1"/>
    <property type="match status" value="1"/>
</dbReference>
<evidence type="ECO:0000256" key="6">
    <source>
        <dbReference type="ARBA" id="ARBA00023295"/>
    </source>
</evidence>
<keyword evidence="1" id="KW-0227">DNA damage</keyword>
<dbReference type="InterPro" id="IPR011257">
    <property type="entry name" value="DNA_glycosylase"/>
</dbReference>
<dbReference type="CDD" id="cd00056">
    <property type="entry name" value="ENDO3c"/>
    <property type="match status" value="1"/>
</dbReference>
<name>X1B4A4_9ZZZZ</name>
<feature type="non-terminal residue" evidence="8">
    <location>
        <position position="1"/>
    </location>
</feature>
<dbReference type="Gene3D" id="1.10.1670.10">
    <property type="entry name" value="Helix-hairpin-Helix base-excision DNA repair enzymes (C-terminal)"/>
    <property type="match status" value="1"/>
</dbReference>
<dbReference type="Gene3D" id="1.10.340.30">
    <property type="entry name" value="Hypothetical protein, domain 2"/>
    <property type="match status" value="1"/>
</dbReference>
<dbReference type="GO" id="GO:0006284">
    <property type="term" value="P:base-excision repair"/>
    <property type="evidence" value="ECO:0007669"/>
    <property type="project" value="InterPro"/>
</dbReference>
<evidence type="ECO:0000256" key="1">
    <source>
        <dbReference type="ARBA" id="ARBA00022763"/>
    </source>
</evidence>
<dbReference type="EMBL" id="BART01004137">
    <property type="protein sequence ID" value="GAG66861.1"/>
    <property type="molecule type" value="Genomic_DNA"/>
</dbReference>
<sequence length="184" mass="21399">NEFSDIGKKSLDTIFEELCFCIMTANCSAEKCLEVQAEVGKGFQNLDEINLSKKLKMVGYRFPNIRANYIVNARKHKEELKTTLSTNDNLKELREWVVKNIKGIGYKEASHFLRNIGYKDYAIIDFHIIDLLTKFKLIEKPKTLTKKKYLEIEEILSNIAEKLNLNLGELDLFLWYLETGKVLK</sequence>
<organism evidence="8">
    <name type="scientific">marine sediment metagenome</name>
    <dbReference type="NCBI Taxonomy" id="412755"/>
    <lineage>
        <taxon>unclassified sequences</taxon>
        <taxon>metagenomes</taxon>
        <taxon>ecological metagenomes</taxon>
    </lineage>
</organism>
<evidence type="ECO:0000256" key="3">
    <source>
        <dbReference type="ARBA" id="ARBA00023204"/>
    </source>
</evidence>
<evidence type="ECO:0000256" key="5">
    <source>
        <dbReference type="ARBA" id="ARBA00023268"/>
    </source>
</evidence>
<reference evidence="8" key="1">
    <citation type="journal article" date="2014" name="Front. Microbiol.">
        <title>High frequency of phylogenetically diverse reductive dehalogenase-homologous genes in deep subseafloor sedimentary metagenomes.</title>
        <authorList>
            <person name="Kawai M."/>
            <person name="Futagami T."/>
            <person name="Toyoda A."/>
            <person name="Takaki Y."/>
            <person name="Nishi S."/>
            <person name="Hori S."/>
            <person name="Arai W."/>
            <person name="Tsubouchi T."/>
            <person name="Morono Y."/>
            <person name="Uchiyama I."/>
            <person name="Ito T."/>
            <person name="Fujiyama A."/>
            <person name="Inagaki F."/>
            <person name="Takami H."/>
        </authorList>
    </citation>
    <scope>NUCLEOTIDE SEQUENCE</scope>
    <source>
        <strain evidence="8">Expedition CK06-06</strain>
    </source>
</reference>
<evidence type="ECO:0000259" key="7">
    <source>
        <dbReference type="SMART" id="SM00478"/>
    </source>
</evidence>
<dbReference type="Pfam" id="PF22175">
    <property type="entry name" value="Ogg-HhH"/>
    <property type="match status" value="1"/>
</dbReference>
<dbReference type="HAMAP" id="MF_00241">
    <property type="entry name" value="Ogg"/>
    <property type="match status" value="1"/>
</dbReference>
<dbReference type="AlphaFoldDB" id="X1B4A4"/>
<dbReference type="SUPFAM" id="SSF48150">
    <property type="entry name" value="DNA-glycosylase"/>
    <property type="match status" value="1"/>
</dbReference>
<dbReference type="SMART" id="SM00478">
    <property type="entry name" value="ENDO3c"/>
    <property type="match status" value="1"/>
</dbReference>
<keyword evidence="5" id="KW-0511">Multifunctional enzyme</keyword>
<feature type="domain" description="HhH-GPD" evidence="7">
    <location>
        <begin position="23"/>
        <end position="179"/>
    </location>
</feature>
<evidence type="ECO:0000256" key="2">
    <source>
        <dbReference type="ARBA" id="ARBA00022801"/>
    </source>
</evidence>
<accession>X1B4A4</accession>